<evidence type="ECO:0000313" key="3">
    <source>
        <dbReference type="Proteomes" id="UP000291343"/>
    </source>
</evidence>
<keyword evidence="3" id="KW-1185">Reference proteome</keyword>
<comment type="caution">
    <text evidence="2">The sequence shown here is derived from an EMBL/GenBank/DDBJ whole genome shotgun (WGS) entry which is preliminary data.</text>
</comment>
<feature type="region of interest" description="Disordered" evidence="1">
    <location>
        <begin position="75"/>
        <end position="95"/>
    </location>
</feature>
<sequence>MRDDDWRMRRGAGRDAALGWWGLYLLNIAERRSRTETIRSPGADNTNHSGDSRVDSVSKQLRKNATQMRITVRWPLGDRQATQQRRLKRPPPPHKCTLLPRHWRLSASSHHHLLLTSSRRALTSQTGDK</sequence>
<dbReference type="InParanoid" id="A0A482XQ69"/>
<evidence type="ECO:0000313" key="2">
    <source>
        <dbReference type="EMBL" id="RZF48052.1"/>
    </source>
</evidence>
<organism evidence="2 3">
    <name type="scientific">Laodelphax striatellus</name>
    <name type="common">Small brown planthopper</name>
    <name type="synonym">Delphax striatella</name>
    <dbReference type="NCBI Taxonomy" id="195883"/>
    <lineage>
        <taxon>Eukaryota</taxon>
        <taxon>Metazoa</taxon>
        <taxon>Ecdysozoa</taxon>
        <taxon>Arthropoda</taxon>
        <taxon>Hexapoda</taxon>
        <taxon>Insecta</taxon>
        <taxon>Pterygota</taxon>
        <taxon>Neoptera</taxon>
        <taxon>Paraneoptera</taxon>
        <taxon>Hemiptera</taxon>
        <taxon>Auchenorrhyncha</taxon>
        <taxon>Fulgoroidea</taxon>
        <taxon>Delphacidae</taxon>
        <taxon>Criomorphinae</taxon>
        <taxon>Laodelphax</taxon>
    </lineage>
</organism>
<evidence type="ECO:0000256" key="1">
    <source>
        <dbReference type="SAM" id="MobiDB-lite"/>
    </source>
</evidence>
<reference evidence="2 3" key="1">
    <citation type="journal article" date="2017" name="Gigascience">
        <title>Genome sequence of the small brown planthopper, Laodelphax striatellus.</title>
        <authorList>
            <person name="Zhu J."/>
            <person name="Jiang F."/>
            <person name="Wang X."/>
            <person name="Yang P."/>
            <person name="Bao Y."/>
            <person name="Zhao W."/>
            <person name="Wang W."/>
            <person name="Lu H."/>
            <person name="Wang Q."/>
            <person name="Cui N."/>
            <person name="Li J."/>
            <person name="Chen X."/>
            <person name="Luo L."/>
            <person name="Yu J."/>
            <person name="Kang L."/>
            <person name="Cui F."/>
        </authorList>
    </citation>
    <scope>NUCLEOTIDE SEQUENCE [LARGE SCALE GENOMIC DNA]</scope>
    <source>
        <strain evidence="2">Lst14</strain>
    </source>
</reference>
<dbReference type="EMBL" id="QKKF02002849">
    <property type="protein sequence ID" value="RZF48052.1"/>
    <property type="molecule type" value="Genomic_DNA"/>
</dbReference>
<gene>
    <name evidence="2" type="ORF">LSTR_LSTR002118</name>
</gene>
<proteinExistence type="predicted"/>
<dbReference type="AlphaFoldDB" id="A0A482XQ69"/>
<feature type="region of interest" description="Disordered" evidence="1">
    <location>
        <begin position="36"/>
        <end position="60"/>
    </location>
</feature>
<protein>
    <submittedName>
        <fullName evidence="2">Uncharacterized protein</fullName>
    </submittedName>
</protein>
<name>A0A482XQ69_LAOST</name>
<accession>A0A482XQ69</accession>
<dbReference type="Proteomes" id="UP000291343">
    <property type="component" value="Unassembled WGS sequence"/>
</dbReference>